<dbReference type="GeneID" id="95354286"/>
<keyword evidence="2" id="KW-1185">Reference proteome</keyword>
<gene>
    <name evidence="1" type="ORF">GCM10018781_38810</name>
</gene>
<name>A0A919FWK8_9ACTN</name>
<organism evidence="1 2">
    <name type="scientific">Kitasatospora indigofera</name>
    <dbReference type="NCBI Taxonomy" id="67307"/>
    <lineage>
        <taxon>Bacteria</taxon>
        <taxon>Bacillati</taxon>
        <taxon>Actinomycetota</taxon>
        <taxon>Actinomycetes</taxon>
        <taxon>Kitasatosporales</taxon>
        <taxon>Streptomycetaceae</taxon>
        <taxon>Kitasatospora</taxon>
    </lineage>
</organism>
<dbReference type="RefSeq" id="WP_190212133.1">
    <property type="nucleotide sequence ID" value="NZ_BNBO01000021.1"/>
</dbReference>
<dbReference type="Proteomes" id="UP000617734">
    <property type="component" value="Unassembled WGS sequence"/>
</dbReference>
<accession>A0A919FWK8</accession>
<proteinExistence type="predicted"/>
<sequence>MDFTDQFARIDRAEYLGRQLSEDIQAWVAAGHVGAEASIASDRMSWELRLKVREQMPMGLWGLQFSEAIHHLRATLDNFATSIAIQSGISRPRTLREIYFPICQNEADWHSPATQGKISALPQSYRDAIESIQPFHRLKEDAGSVSQDLLVILSLLDNKDKHHLQVKPLMQWGSLGHEMTVEFQTEAGAAASVPPDNEVFAPLLQDGELLLRGNTKGAIAQIKGALQLQAQVQVALSDGRDFGLLDLLTAQCGYIRTVVSHIASMGGQPVGLTE</sequence>
<reference evidence="1" key="1">
    <citation type="journal article" date="2014" name="Int. J. Syst. Evol. Microbiol.">
        <title>Complete genome sequence of Corynebacterium casei LMG S-19264T (=DSM 44701T), isolated from a smear-ripened cheese.</title>
        <authorList>
            <consortium name="US DOE Joint Genome Institute (JGI-PGF)"/>
            <person name="Walter F."/>
            <person name="Albersmeier A."/>
            <person name="Kalinowski J."/>
            <person name="Ruckert C."/>
        </authorList>
    </citation>
    <scope>NUCLEOTIDE SEQUENCE</scope>
    <source>
        <strain evidence="1">JCM 4646</strain>
    </source>
</reference>
<dbReference type="AlphaFoldDB" id="A0A919FWK8"/>
<evidence type="ECO:0000313" key="2">
    <source>
        <dbReference type="Proteomes" id="UP000617734"/>
    </source>
</evidence>
<reference evidence="1" key="2">
    <citation type="submission" date="2020-09" db="EMBL/GenBank/DDBJ databases">
        <authorList>
            <person name="Sun Q."/>
            <person name="Ohkuma M."/>
        </authorList>
    </citation>
    <scope>NUCLEOTIDE SEQUENCE</scope>
    <source>
        <strain evidence="1">JCM 4646</strain>
    </source>
</reference>
<protein>
    <submittedName>
        <fullName evidence="1">Uncharacterized protein</fullName>
    </submittedName>
</protein>
<evidence type="ECO:0000313" key="1">
    <source>
        <dbReference type="EMBL" id="GHH73763.1"/>
    </source>
</evidence>
<comment type="caution">
    <text evidence="1">The sequence shown here is derived from an EMBL/GenBank/DDBJ whole genome shotgun (WGS) entry which is preliminary data.</text>
</comment>
<dbReference type="EMBL" id="BNBO01000021">
    <property type="protein sequence ID" value="GHH73763.1"/>
    <property type="molecule type" value="Genomic_DNA"/>
</dbReference>